<sequence>MFLHKTQLDSLVKYLYKGFYAVLSKLSVCYIIHSKIQKGEERKVRQNKNPEGNLQPIKPLNSLQDPISCLRFPIGILFF</sequence>
<dbReference type="EMBL" id="BAABAO010000016">
    <property type="protein sequence ID" value="GAA4141915.1"/>
    <property type="molecule type" value="Genomic_DNA"/>
</dbReference>
<organism evidence="1 2">
    <name type="scientific">Flavobacterium chungbukense</name>
    <dbReference type="NCBI Taxonomy" id="877464"/>
    <lineage>
        <taxon>Bacteria</taxon>
        <taxon>Pseudomonadati</taxon>
        <taxon>Bacteroidota</taxon>
        <taxon>Flavobacteriia</taxon>
        <taxon>Flavobacteriales</taxon>
        <taxon>Flavobacteriaceae</taxon>
        <taxon>Flavobacterium</taxon>
    </lineage>
</organism>
<name>A0ABP7YVN2_9FLAO</name>
<gene>
    <name evidence="1" type="ORF">GCM10022250_43940</name>
</gene>
<dbReference type="Proteomes" id="UP001501333">
    <property type="component" value="Unassembled WGS sequence"/>
</dbReference>
<keyword evidence="2" id="KW-1185">Reference proteome</keyword>
<accession>A0ABP7YVN2</accession>
<reference evidence="2" key="1">
    <citation type="journal article" date="2019" name="Int. J. Syst. Evol. Microbiol.">
        <title>The Global Catalogue of Microorganisms (GCM) 10K type strain sequencing project: providing services to taxonomists for standard genome sequencing and annotation.</title>
        <authorList>
            <consortium name="The Broad Institute Genomics Platform"/>
            <consortium name="The Broad Institute Genome Sequencing Center for Infectious Disease"/>
            <person name="Wu L."/>
            <person name="Ma J."/>
        </authorList>
    </citation>
    <scope>NUCLEOTIDE SEQUENCE [LARGE SCALE GENOMIC DNA]</scope>
    <source>
        <strain evidence="2">JCM 17386</strain>
    </source>
</reference>
<evidence type="ECO:0000313" key="2">
    <source>
        <dbReference type="Proteomes" id="UP001501333"/>
    </source>
</evidence>
<comment type="caution">
    <text evidence="1">The sequence shown here is derived from an EMBL/GenBank/DDBJ whole genome shotgun (WGS) entry which is preliminary data.</text>
</comment>
<proteinExistence type="predicted"/>
<protein>
    <submittedName>
        <fullName evidence="1">Uncharacterized protein</fullName>
    </submittedName>
</protein>
<evidence type="ECO:0000313" key="1">
    <source>
        <dbReference type="EMBL" id="GAA4141915.1"/>
    </source>
</evidence>